<dbReference type="AlphaFoldDB" id="S1N4F6"/>
<dbReference type="OrthoDB" id="9976865at2"/>
<comment type="caution">
    <text evidence="1">The sequence shown here is derived from an EMBL/GenBank/DDBJ whole genome shotgun (WGS) entry which is preliminary data.</text>
</comment>
<accession>S1N4F6</accession>
<dbReference type="RefSeq" id="WP_016183197.1">
    <property type="nucleotide sequence ID" value="NZ_JXKI01000001.1"/>
</dbReference>
<dbReference type="STRING" id="1121865.OMW_01055"/>
<name>S1N4F6_9ENTE</name>
<dbReference type="PATRIC" id="fig|1121865.3.peg.1025"/>
<sequence length="83" mass="9862">MDFWIMWAVVISCMIALFKVKSKLLKLLFLAAILFLLWIYQSEIFSLVQYVKSNGPKLMDLQTLKDWANQGLTWLRDFVQQIF</sequence>
<dbReference type="Proteomes" id="UP000014113">
    <property type="component" value="Unassembled WGS sequence"/>
</dbReference>
<reference evidence="1 2" key="1">
    <citation type="submission" date="2013-03" db="EMBL/GenBank/DDBJ databases">
        <title>The Genome Sequence of Enterococcus columbae ATCC_51263 (PacBio/Illumina hybrid assembly).</title>
        <authorList>
            <consortium name="The Broad Institute Genomics Platform"/>
            <consortium name="The Broad Institute Genome Sequencing Center for Infectious Disease"/>
            <person name="Earl A."/>
            <person name="Russ C."/>
            <person name="Gilmore M."/>
            <person name="Surin D."/>
            <person name="Walker B."/>
            <person name="Young S."/>
            <person name="Zeng Q."/>
            <person name="Gargeya S."/>
            <person name="Fitzgerald M."/>
            <person name="Haas B."/>
            <person name="Abouelleil A."/>
            <person name="Allen A.W."/>
            <person name="Alvarado L."/>
            <person name="Arachchi H.M."/>
            <person name="Berlin A.M."/>
            <person name="Chapman S.B."/>
            <person name="Gainer-Dewar J."/>
            <person name="Goldberg J."/>
            <person name="Griggs A."/>
            <person name="Gujja S."/>
            <person name="Hansen M."/>
            <person name="Howarth C."/>
            <person name="Imamovic A."/>
            <person name="Ireland A."/>
            <person name="Larimer J."/>
            <person name="McCowan C."/>
            <person name="Murphy C."/>
            <person name="Pearson M."/>
            <person name="Poon T.W."/>
            <person name="Priest M."/>
            <person name="Roberts A."/>
            <person name="Saif S."/>
            <person name="Shea T."/>
            <person name="Sisk P."/>
            <person name="Sykes S."/>
            <person name="Wortman J."/>
            <person name="Nusbaum C."/>
            <person name="Birren B."/>
        </authorList>
    </citation>
    <scope>NUCLEOTIDE SEQUENCE [LARGE SCALE GENOMIC DNA]</scope>
    <source>
        <strain evidence="1 2">ATCC 51263</strain>
    </source>
</reference>
<evidence type="ECO:0000313" key="1">
    <source>
        <dbReference type="EMBL" id="EOW80498.1"/>
    </source>
</evidence>
<organism evidence="1 2">
    <name type="scientific">Enterococcus columbae DSM 7374 = ATCC 51263</name>
    <dbReference type="NCBI Taxonomy" id="1121865"/>
    <lineage>
        <taxon>Bacteria</taxon>
        <taxon>Bacillati</taxon>
        <taxon>Bacillota</taxon>
        <taxon>Bacilli</taxon>
        <taxon>Lactobacillales</taxon>
        <taxon>Enterococcaceae</taxon>
        <taxon>Enterococcus</taxon>
    </lineage>
</organism>
<evidence type="ECO:0000313" key="2">
    <source>
        <dbReference type="Proteomes" id="UP000014113"/>
    </source>
</evidence>
<dbReference type="eggNOG" id="ENOG50303X5">
    <property type="taxonomic scope" value="Bacteria"/>
</dbReference>
<protein>
    <submittedName>
        <fullName evidence="1">Uncharacterized protein</fullName>
    </submittedName>
</protein>
<keyword evidence="2" id="KW-1185">Reference proteome</keyword>
<dbReference type="EMBL" id="ASWJ01000008">
    <property type="protein sequence ID" value="EOW80498.1"/>
    <property type="molecule type" value="Genomic_DNA"/>
</dbReference>
<gene>
    <name evidence="1" type="ORF">I568_01675</name>
</gene>
<proteinExistence type="predicted"/>